<dbReference type="KEGG" id="pfj:MYCFIDRAFT_130153"/>
<feature type="domain" description="Cobalamin-independent methionine synthase MetE C-terminal/archaeal" evidence="1">
    <location>
        <begin position="183"/>
        <end position="375"/>
    </location>
</feature>
<gene>
    <name evidence="2" type="ORF">MYCFIDRAFT_130153</name>
</gene>
<dbReference type="Pfam" id="PF01717">
    <property type="entry name" value="Meth_synt_2"/>
    <property type="match status" value="1"/>
</dbReference>
<dbReference type="HOGENOM" id="CLU_058877_0_0_1"/>
<dbReference type="eggNOG" id="ENOG502QQV2">
    <property type="taxonomic scope" value="Eukaryota"/>
</dbReference>
<dbReference type="AlphaFoldDB" id="M3ANA6"/>
<dbReference type="OrthoDB" id="7772923at2759"/>
<protein>
    <recommendedName>
        <fullName evidence="1">Cobalamin-independent methionine synthase MetE C-terminal/archaeal domain-containing protein</fullName>
    </recommendedName>
</protein>
<sequence length="405" mass="46212">MAAGTPPRNPPFRAEHISSLLRPDELVQTRYAGPFKRPEDLVPVEQKAINDVVKLQQDCGIHSITNGEYSRHQFWGTFMETLNGMEEINLREGGYDQSIFRMYAPDVKSFLHAKTIPNQVTVATGKLSHTGKSTFLPELKYLQSILPKEDHYKIKLTLTSPSWYHFRYGPKKAYTKGTYNNDDEYFADLARAYQTELKILYDAGLRNAQVDDPNLAYFCSEAMLKGWEEDPENFQTADEQLDAYIKFYNACFQRPADFHLGIHLCRGNYLGSKHFSEGAYDAIARKLFNDLDVTTYYLEYDTPRAGGFEPLKYLPKNKNVVVGVVTSKFPELEEQKEMVDRVYKAADYIAEGSGQTRDQALNQLSVSPQCGFASHAEGNSLGYEDMRKKLQLVRRIADEVWPGQP</sequence>
<dbReference type="VEuPathDB" id="FungiDB:MYCFIDRAFT_130153"/>
<dbReference type="PANTHER" id="PTHR43844:SF2">
    <property type="entry name" value="SYNTHASE, VITAMIN-B12 INDEPENDENT, PUTATIVE (AFU_ORTHOLOGUE AFUA_3G12060)-RELATED"/>
    <property type="match status" value="1"/>
</dbReference>
<dbReference type="PANTHER" id="PTHR43844">
    <property type="entry name" value="METHIONINE SYNTHASE"/>
    <property type="match status" value="1"/>
</dbReference>
<dbReference type="CDD" id="cd03311">
    <property type="entry name" value="CIMS_C_terminal_like"/>
    <property type="match status" value="1"/>
</dbReference>
<proteinExistence type="predicted"/>
<dbReference type="Gene3D" id="3.20.20.210">
    <property type="match status" value="1"/>
</dbReference>
<accession>M3ANA6</accession>
<dbReference type="STRING" id="383855.M3ANA6"/>
<dbReference type="SUPFAM" id="SSF51726">
    <property type="entry name" value="UROD/MetE-like"/>
    <property type="match status" value="1"/>
</dbReference>
<dbReference type="RefSeq" id="XP_007923489.1">
    <property type="nucleotide sequence ID" value="XM_007925298.1"/>
</dbReference>
<evidence type="ECO:0000313" key="2">
    <source>
        <dbReference type="EMBL" id="EME86091.1"/>
    </source>
</evidence>
<dbReference type="GeneID" id="19330732"/>
<organism evidence="2 3">
    <name type="scientific">Pseudocercospora fijiensis (strain CIRAD86)</name>
    <name type="common">Black leaf streak disease fungus</name>
    <name type="synonym">Mycosphaerella fijiensis</name>
    <dbReference type="NCBI Taxonomy" id="383855"/>
    <lineage>
        <taxon>Eukaryota</taxon>
        <taxon>Fungi</taxon>
        <taxon>Dikarya</taxon>
        <taxon>Ascomycota</taxon>
        <taxon>Pezizomycotina</taxon>
        <taxon>Dothideomycetes</taxon>
        <taxon>Dothideomycetidae</taxon>
        <taxon>Mycosphaerellales</taxon>
        <taxon>Mycosphaerellaceae</taxon>
        <taxon>Pseudocercospora</taxon>
    </lineage>
</organism>
<dbReference type="InterPro" id="IPR002629">
    <property type="entry name" value="Met_Synth_C/arc"/>
</dbReference>
<dbReference type="Proteomes" id="UP000016932">
    <property type="component" value="Unassembled WGS sequence"/>
</dbReference>
<evidence type="ECO:0000313" key="3">
    <source>
        <dbReference type="Proteomes" id="UP000016932"/>
    </source>
</evidence>
<reference evidence="2 3" key="1">
    <citation type="journal article" date="2012" name="PLoS Pathog.">
        <title>Diverse lifestyles and strategies of plant pathogenesis encoded in the genomes of eighteen Dothideomycetes fungi.</title>
        <authorList>
            <person name="Ohm R.A."/>
            <person name="Feau N."/>
            <person name="Henrissat B."/>
            <person name="Schoch C.L."/>
            <person name="Horwitz B.A."/>
            <person name="Barry K.W."/>
            <person name="Condon B.J."/>
            <person name="Copeland A.C."/>
            <person name="Dhillon B."/>
            <person name="Glaser F."/>
            <person name="Hesse C.N."/>
            <person name="Kosti I."/>
            <person name="LaButti K."/>
            <person name="Lindquist E.A."/>
            <person name="Lucas S."/>
            <person name="Salamov A.A."/>
            <person name="Bradshaw R.E."/>
            <person name="Ciuffetti L."/>
            <person name="Hamelin R.C."/>
            <person name="Kema G.H.J."/>
            <person name="Lawrence C."/>
            <person name="Scott J.A."/>
            <person name="Spatafora J.W."/>
            <person name="Turgeon B.G."/>
            <person name="de Wit P.J.G.M."/>
            <person name="Zhong S."/>
            <person name="Goodwin S.B."/>
            <person name="Grigoriev I.V."/>
        </authorList>
    </citation>
    <scope>NUCLEOTIDE SEQUENCE [LARGE SCALE GENOMIC DNA]</scope>
    <source>
        <strain evidence="2 3">CIRAD86</strain>
    </source>
</reference>
<evidence type="ECO:0000259" key="1">
    <source>
        <dbReference type="Pfam" id="PF01717"/>
    </source>
</evidence>
<dbReference type="GO" id="GO:0009086">
    <property type="term" value="P:methionine biosynthetic process"/>
    <property type="evidence" value="ECO:0007669"/>
    <property type="project" value="InterPro"/>
</dbReference>
<dbReference type="EMBL" id="KB446556">
    <property type="protein sequence ID" value="EME86091.1"/>
    <property type="molecule type" value="Genomic_DNA"/>
</dbReference>
<dbReference type="GO" id="GO:0008270">
    <property type="term" value="F:zinc ion binding"/>
    <property type="evidence" value="ECO:0007669"/>
    <property type="project" value="InterPro"/>
</dbReference>
<keyword evidence="3" id="KW-1185">Reference proteome</keyword>
<name>M3ANA6_PSEFD</name>
<dbReference type="GO" id="GO:0003871">
    <property type="term" value="F:5-methyltetrahydropteroyltriglutamate-homocysteine S-methyltransferase activity"/>
    <property type="evidence" value="ECO:0007669"/>
    <property type="project" value="InterPro"/>
</dbReference>
<dbReference type="InterPro" id="IPR038071">
    <property type="entry name" value="UROD/MetE-like_sf"/>
</dbReference>